<dbReference type="RefSeq" id="WP_323689557.1">
    <property type="nucleotide sequence ID" value="NZ_JAYGIM010000021.1"/>
</dbReference>
<dbReference type="PANTHER" id="PTHR30204:SF92">
    <property type="entry name" value="HTH-TYPE TRANSCRIPTIONAL REGULATOR ZNTR"/>
    <property type="match status" value="1"/>
</dbReference>
<keyword evidence="1" id="KW-0238">DNA-binding</keyword>
<proteinExistence type="predicted"/>
<comment type="caution">
    <text evidence="4">The sequence shown here is derived from an EMBL/GenBank/DDBJ whole genome shotgun (WGS) entry which is preliminary data.</text>
</comment>
<name>A0ABU5SQ92_9BACT</name>
<gene>
    <name evidence="4" type="ORF">VB798_22830</name>
</gene>
<dbReference type="SUPFAM" id="SSF46955">
    <property type="entry name" value="Putative DNA-binding domain"/>
    <property type="match status" value="1"/>
</dbReference>
<accession>A0ABU5SQ92</accession>
<evidence type="ECO:0000256" key="1">
    <source>
        <dbReference type="ARBA" id="ARBA00023125"/>
    </source>
</evidence>
<protein>
    <submittedName>
        <fullName evidence="4">MerR family transcriptional regulator</fullName>
    </submittedName>
</protein>
<dbReference type="EMBL" id="JAYGIM010000021">
    <property type="protein sequence ID" value="MEA5429445.1"/>
    <property type="molecule type" value="Genomic_DNA"/>
</dbReference>
<organism evidence="4 5">
    <name type="scientific">Arcicella lustrica</name>
    <dbReference type="NCBI Taxonomy" id="2984196"/>
    <lineage>
        <taxon>Bacteria</taxon>
        <taxon>Pseudomonadati</taxon>
        <taxon>Bacteroidota</taxon>
        <taxon>Cytophagia</taxon>
        <taxon>Cytophagales</taxon>
        <taxon>Flectobacillaceae</taxon>
        <taxon>Arcicella</taxon>
    </lineage>
</organism>
<dbReference type="InterPro" id="IPR009061">
    <property type="entry name" value="DNA-bd_dom_put_sf"/>
</dbReference>
<dbReference type="SMART" id="SM00422">
    <property type="entry name" value="HTH_MERR"/>
    <property type="match status" value="1"/>
</dbReference>
<dbReference type="InterPro" id="IPR047057">
    <property type="entry name" value="MerR_fam"/>
</dbReference>
<dbReference type="PROSITE" id="PS50937">
    <property type="entry name" value="HTH_MERR_2"/>
    <property type="match status" value="1"/>
</dbReference>
<keyword evidence="2" id="KW-0175">Coiled coil</keyword>
<evidence type="ECO:0000313" key="4">
    <source>
        <dbReference type="EMBL" id="MEA5429445.1"/>
    </source>
</evidence>
<reference evidence="4 5" key="1">
    <citation type="submission" date="2023-12" db="EMBL/GenBank/DDBJ databases">
        <title>Novel species of the genus Arcicella isolated from rivers.</title>
        <authorList>
            <person name="Lu H."/>
        </authorList>
    </citation>
    <scope>NUCLEOTIDE SEQUENCE [LARGE SCALE GENOMIC DNA]</scope>
    <source>
        <strain evidence="4 5">DC25W</strain>
    </source>
</reference>
<evidence type="ECO:0000313" key="5">
    <source>
        <dbReference type="Proteomes" id="UP001302222"/>
    </source>
</evidence>
<evidence type="ECO:0000259" key="3">
    <source>
        <dbReference type="PROSITE" id="PS50937"/>
    </source>
</evidence>
<dbReference type="PANTHER" id="PTHR30204">
    <property type="entry name" value="REDOX-CYCLING DRUG-SENSING TRANSCRIPTIONAL ACTIVATOR SOXR"/>
    <property type="match status" value="1"/>
</dbReference>
<feature type="coiled-coil region" evidence="2">
    <location>
        <begin position="84"/>
        <end position="118"/>
    </location>
</feature>
<keyword evidence="5" id="KW-1185">Reference proteome</keyword>
<dbReference type="Pfam" id="PF13411">
    <property type="entry name" value="MerR_1"/>
    <property type="match status" value="1"/>
</dbReference>
<dbReference type="Proteomes" id="UP001302222">
    <property type="component" value="Unassembled WGS sequence"/>
</dbReference>
<sequence>MLINDLSKRTGTTVHTIRYYENLGLIRGMVDQTIKTNNYKNYDDHTVERLEIILEAKEVGFTLAEIKKLLESWYGEHSDRNEQKQMFTSKIEEIELKIQQLKQVKTRLQKVIQDFDNSCDC</sequence>
<dbReference type="InterPro" id="IPR000551">
    <property type="entry name" value="MerR-type_HTH_dom"/>
</dbReference>
<dbReference type="Gene3D" id="1.10.1660.10">
    <property type="match status" value="1"/>
</dbReference>
<feature type="domain" description="HTH merR-type" evidence="3">
    <location>
        <begin position="1"/>
        <end position="72"/>
    </location>
</feature>
<evidence type="ECO:0000256" key="2">
    <source>
        <dbReference type="SAM" id="Coils"/>
    </source>
</evidence>